<dbReference type="EMBL" id="CAXIEN010000105">
    <property type="protein sequence ID" value="CAL1277814.1"/>
    <property type="molecule type" value="Genomic_DNA"/>
</dbReference>
<protein>
    <submittedName>
        <fullName evidence="1">Uncharacterized protein</fullName>
    </submittedName>
</protein>
<dbReference type="Proteomes" id="UP001497382">
    <property type="component" value="Unassembled WGS sequence"/>
</dbReference>
<evidence type="ECO:0000313" key="2">
    <source>
        <dbReference type="Proteomes" id="UP001497382"/>
    </source>
</evidence>
<accession>A0AAV2A393</accession>
<reference evidence="1 2" key="1">
    <citation type="submission" date="2024-04" db="EMBL/GenBank/DDBJ databases">
        <authorList>
            <person name="Rising A."/>
            <person name="Reimegard J."/>
            <person name="Sonavane S."/>
            <person name="Akerstrom W."/>
            <person name="Nylinder S."/>
            <person name="Hedman E."/>
            <person name="Kallberg Y."/>
        </authorList>
    </citation>
    <scope>NUCLEOTIDE SEQUENCE [LARGE SCALE GENOMIC DNA]</scope>
</reference>
<comment type="caution">
    <text evidence="1">The sequence shown here is derived from an EMBL/GenBank/DDBJ whole genome shotgun (WGS) entry which is preliminary data.</text>
</comment>
<sequence length="65" mass="7279">MNTGNLPVCRNLDGNGSCKKCMKTKTLSAVILEDYSRCPQRLITTSTPTDVANGRGPWFHRVFDY</sequence>
<proteinExistence type="predicted"/>
<organism evidence="1 2">
    <name type="scientific">Larinioides sclopetarius</name>
    <dbReference type="NCBI Taxonomy" id="280406"/>
    <lineage>
        <taxon>Eukaryota</taxon>
        <taxon>Metazoa</taxon>
        <taxon>Ecdysozoa</taxon>
        <taxon>Arthropoda</taxon>
        <taxon>Chelicerata</taxon>
        <taxon>Arachnida</taxon>
        <taxon>Araneae</taxon>
        <taxon>Araneomorphae</taxon>
        <taxon>Entelegynae</taxon>
        <taxon>Araneoidea</taxon>
        <taxon>Araneidae</taxon>
        <taxon>Larinioides</taxon>
    </lineage>
</organism>
<evidence type="ECO:0000313" key="1">
    <source>
        <dbReference type="EMBL" id="CAL1277814.1"/>
    </source>
</evidence>
<name>A0AAV2A393_9ARAC</name>
<gene>
    <name evidence="1" type="ORF">LARSCL_LOCUS9428</name>
</gene>
<keyword evidence="2" id="KW-1185">Reference proteome</keyword>
<dbReference type="AlphaFoldDB" id="A0AAV2A393"/>